<dbReference type="RefSeq" id="WP_379876253.1">
    <property type="nucleotide sequence ID" value="NZ_JBHUIP010000009.1"/>
</dbReference>
<dbReference type="SUPFAM" id="SSF48295">
    <property type="entry name" value="TrpR-like"/>
    <property type="match status" value="1"/>
</dbReference>
<evidence type="ECO:0000313" key="2">
    <source>
        <dbReference type="Proteomes" id="UP001597295"/>
    </source>
</evidence>
<evidence type="ECO:0000313" key="1">
    <source>
        <dbReference type="EMBL" id="MFD2263269.1"/>
    </source>
</evidence>
<dbReference type="Proteomes" id="UP001597295">
    <property type="component" value="Unassembled WGS sequence"/>
</dbReference>
<gene>
    <name evidence="1" type="ORF">ACFSM5_10250</name>
</gene>
<comment type="caution">
    <text evidence="1">The sequence shown here is derived from an EMBL/GenBank/DDBJ whole genome shotgun (WGS) entry which is preliminary data.</text>
</comment>
<dbReference type="Gene3D" id="1.10.10.10">
    <property type="entry name" value="Winged helix-like DNA-binding domain superfamily/Winged helix DNA-binding domain"/>
    <property type="match status" value="1"/>
</dbReference>
<reference evidence="2" key="1">
    <citation type="journal article" date="2019" name="Int. J. Syst. Evol. Microbiol.">
        <title>The Global Catalogue of Microorganisms (GCM) 10K type strain sequencing project: providing services to taxonomists for standard genome sequencing and annotation.</title>
        <authorList>
            <consortium name="The Broad Institute Genomics Platform"/>
            <consortium name="The Broad Institute Genome Sequencing Center for Infectious Disease"/>
            <person name="Wu L."/>
            <person name="Ma J."/>
        </authorList>
    </citation>
    <scope>NUCLEOTIDE SEQUENCE [LARGE SCALE GENOMIC DNA]</scope>
    <source>
        <strain evidence="2">CGMCC 1.19062</strain>
    </source>
</reference>
<dbReference type="InterPro" id="IPR010921">
    <property type="entry name" value="Trp_repressor/repl_initiator"/>
</dbReference>
<keyword evidence="2" id="KW-1185">Reference proteome</keyword>
<dbReference type="Pfam" id="PF06627">
    <property type="entry name" value="DUF1153"/>
    <property type="match status" value="1"/>
</dbReference>
<sequence>MTDLQFAATIREETTGGSMDTDLADLPPAGTVRWVASRKAQVVNAIASGLLTLEQACTRYDLSIEEIEAWRELANHYGTSALRTTRLKEYRPAAITTRIERRGRKPRLATNKS</sequence>
<proteinExistence type="predicted"/>
<dbReference type="InterPro" id="IPR009534">
    <property type="entry name" value="DUF1153"/>
</dbReference>
<name>A0ABW5DQR6_9PROT</name>
<organism evidence="1 2">
    <name type="scientific">Lacibacterium aquatile</name>
    <dbReference type="NCBI Taxonomy" id="1168082"/>
    <lineage>
        <taxon>Bacteria</taxon>
        <taxon>Pseudomonadati</taxon>
        <taxon>Pseudomonadota</taxon>
        <taxon>Alphaproteobacteria</taxon>
        <taxon>Rhodospirillales</taxon>
        <taxon>Rhodospirillaceae</taxon>
    </lineage>
</organism>
<dbReference type="InterPro" id="IPR036388">
    <property type="entry name" value="WH-like_DNA-bd_sf"/>
</dbReference>
<accession>A0ABW5DQR6</accession>
<dbReference type="EMBL" id="JBHUIP010000009">
    <property type="protein sequence ID" value="MFD2263269.1"/>
    <property type="molecule type" value="Genomic_DNA"/>
</dbReference>
<protein>
    <submittedName>
        <fullName evidence="1">DUF1153 domain-containing protein</fullName>
    </submittedName>
</protein>